<dbReference type="GO" id="GO:0061630">
    <property type="term" value="F:ubiquitin protein ligase activity"/>
    <property type="evidence" value="ECO:0007669"/>
    <property type="project" value="TreeGrafter"/>
</dbReference>
<dbReference type="eggNOG" id="KOG0802">
    <property type="taxonomic scope" value="Eukaryota"/>
</dbReference>
<dbReference type="OrthoDB" id="8062037at2759"/>
<evidence type="ECO:0000256" key="10">
    <source>
        <dbReference type="PROSITE-ProRule" id="PRU00175"/>
    </source>
</evidence>
<dbReference type="GO" id="GO:0012505">
    <property type="term" value="C:endomembrane system"/>
    <property type="evidence" value="ECO:0007669"/>
    <property type="project" value="TreeGrafter"/>
</dbReference>
<dbReference type="InterPro" id="IPR057992">
    <property type="entry name" value="TPR_SYVN1_N"/>
</dbReference>
<evidence type="ECO:0000256" key="3">
    <source>
        <dbReference type="ARBA" id="ARBA00022679"/>
    </source>
</evidence>
<keyword evidence="7" id="KW-0862">Zinc</keyword>
<reference evidence="13 14" key="1">
    <citation type="journal article" date="2012" name="G3 (Bethesda)">
        <title>Pichia sorbitophila, an interspecies yeast hybrid reveals early steps of genome resolution following polyploidization.</title>
        <authorList>
            <person name="Leh Louis V."/>
            <person name="Despons L."/>
            <person name="Friedrich A."/>
            <person name="Martin T."/>
            <person name="Durrens P."/>
            <person name="Casaregola S."/>
            <person name="Neuveglise C."/>
            <person name="Fairhead C."/>
            <person name="Marck C."/>
            <person name="Cruz J.A."/>
            <person name="Straub M.L."/>
            <person name="Kugler V."/>
            <person name="Sacerdot C."/>
            <person name="Uzunov Z."/>
            <person name="Thierry A."/>
            <person name="Weiss S."/>
            <person name="Bleykasten C."/>
            <person name="De Montigny J."/>
            <person name="Jacques N."/>
            <person name="Jung P."/>
            <person name="Lemaire M."/>
            <person name="Mallet S."/>
            <person name="Morel G."/>
            <person name="Richard G.F."/>
            <person name="Sarkar A."/>
            <person name="Savel G."/>
            <person name="Schacherer J."/>
            <person name="Seret M.L."/>
            <person name="Talla E."/>
            <person name="Samson G."/>
            <person name="Jubin C."/>
            <person name="Poulain J."/>
            <person name="Vacherie B."/>
            <person name="Barbe V."/>
            <person name="Pelletier E."/>
            <person name="Sherman D.J."/>
            <person name="Westhof E."/>
            <person name="Weissenbach J."/>
            <person name="Baret P.V."/>
            <person name="Wincker P."/>
            <person name="Gaillardin C."/>
            <person name="Dujon B."/>
            <person name="Souciet J.L."/>
        </authorList>
    </citation>
    <scope>NUCLEOTIDE SEQUENCE [LARGE SCALE GENOMIC DNA]</scope>
    <source>
        <strain evidence="14">ATCC MYA-4447 / BCRC 22081 / CBS 7064 / NBRC 10061 / NRRL Y-12695</strain>
    </source>
</reference>
<dbReference type="Gene3D" id="3.30.40.10">
    <property type="entry name" value="Zinc/RING finger domain, C3HC4 (zinc finger)"/>
    <property type="match status" value="1"/>
</dbReference>
<evidence type="ECO:0000256" key="7">
    <source>
        <dbReference type="ARBA" id="ARBA00022833"/>
    </source>
</evidence>
<proteinExistence type="predicted"/>
<dbReference type="InterPro" id="IPR050731">
    <property type="entry name" value="HRD1_E3_ubiq-ligases"/>
</dbReference>
<dbReference type="EMBL" id="FO082046">
    <property type="protein sequence ID" value="CCE86435.1"/>
    <property type="molecule type" value="Genomic_DNA"/>
</dbReference>
<keyword evidence="4 11" id="KW-0812">Transmembrane</keyword>
<evidence type="ECO:0000256" key="4">
    <source>
        <dbReference type="ARBA" id="ARBA00022692"/>
    </source>
</evidence>
<feature type="transmembrane region" description="Helical" evidence="11">
    <location>
        <begin position="66"/>
        <end position="89"/>
    </location>
</feature>
<evidence type="ECO:0000313" key="14">
    <source>
        <dbReference type="Proteomes" id="UP000005222"/>
    </source>
</evidence>
<keyword evidence="3" id="KW-0808">Transferase</keyword>
<dbReference type="Pfam" id="PF13639">
    <property type="entry name" value="zf-RING_2"/>
    <property type="match status" value="1"/>
</dbReference>
<evidence type="ECO:0000256" key="8">
    <source>
        <dbReference type="ARBA" id="ARBA00022989"/>
    </source>
</evidence>
<comment type="subcellular location">
    <subcellularLocation>
        <location evidence="1">Endomembrane system</location>
        <topology evidence="1">Multi-pass membrane protein</topology>
    </subcellularLocation>
</comment>
<evidence type="ECO:0000313" key="13">
    <source>
        <dbReference type="EMBL" id="CCE86435.1"/>
    </source>
</evidence>
<dbReference type="GO" id="GO:0016567">
    <property type="term" value="P:protein ubiquitination"/>
    <property type="evidence" value="ECO:0007669"/>
    <property type="project" value="UniProtKB-UniPathway"/>
</dbReference>
<dbReference type="SUPFAM" id="SSF57850">
    <property type="entry name" value="RING/U-box"/>
    <property type="match status" value="1"/>
</dbReference>
<sequence>MLPSKKRFSYGAAGACLGVSVYQRLEFQGSSGYVKPLTSNIIPTKPIFILQEYVQLYSKGGWNFQLINAALLFIFIAANFMKLIIFGRLRPREIQILKNQISYTIWEFFFGFGIFLYNAYQEELTGVRGISLRFESVKFFGLFSCVMLLKCFHYLCAERMASLDVPCSEDIEFTPKRQHLRLSTGLAMLYLIDVLLIHRFFYEVRNNYSNESILTLKDNILVSIFGFEILHIFPMIILTSGKLLLRYTEFLIIQSIELHGVDDRKLLNWHYIKLKVDFVLEFVVNFLRFSMTCVFSVLFLYYYTFPLHILPSSFLTLRLAIVKARHLLSFRKRGLRLQKLAIPETIGHDEKCIICYEKFERESGLDASNDVRLVKGCGHRFHLICLKNWFSYSSVCPVCRRRI</sequence>
<dbReference type="GO" id="GO:0008270">
    <property type="term" value="F:zinc ion binding"/>
    <property type="evidence" value="ECO:0007669"/>
    <property type="project" value="UniProtKB-KW"/>
</dbReference>
<dbReference type="STRING" id="559304.G8Y0T2"/>
<keyword evidence="6 10" id="KW-0863">Zinc-finger</keyword>
<dbReference type="InParanoid" id="G8Y0T2"/>
<keyword evidence="8 11" id="KW-1133">Transmembrane helix</keyword>
<dbReference type="SMART" id="SM00184">
    <property type="entry name" value="RING"/>
    <property type="match status" value="1"/>
</dbReference>
<feature type="transmembrane region" description="Helical" evidence="11">
    <location>
        <begin position="182"/>
        <end position="201"/>
    </location>
</feature>
<evidence type="ECO:0000256" key="11">
    <source>
        <dbReference type="SAM" id="Phobius"/>
    </source>
</evidence>
<protein>
    <submittedName>
        <fullName evidence="13">Piso0_004924 protein</fullName>
    </submittedName>
</protein>
<comment type="pathway">
    <text evidence="2">Protein modification; protein ubiquitination.</text>
</comment>
<keyword evidence="9 11" id="KW-0472">Membrane</keyword>
<dbReference type="Pfam" id="PF25563">
    <property type="entry name" value="TPR_SYVN1_N"/>
    <property type="match status" value="1"/>
</dbReference>
<feature type="transmembrane region" description="Helical" evidence="11">
    <location>
        <begin position="101"/>
        <end position="119"/>
    </location>
</feature>
<organism evidence="13 14">
    <name type="scientific">Pichia sorbitophila (strain ATCC MYA-4447 / BCRC 22081 / CBS 7064 / NBRC 10061 / NRRL Y-12695)</name>
    <name type="common">Hybrid yeast</name>
    <dbReference type="NCBI Taxonomy" id="559304"/>
    <lineage>
        <taxon>Eukaryota</taxon>
        <taxon>Fungi</taxon>
        <taxon>Dikarya</taxon>
        <taxon>Ascomycota</taxon>
        <taxon>Saccharomycotina</taxon>
        <taxon>Pichiomycetes</taxon>
        <taxon>Debaryomycetaceae</taxon>
        <taxon>Millerozyma</taxon>
    </lineage>
</organism>
<dbReference type="PANTHER" id="PTHR22763">
    <property type="entry name" value="RING ZINC FINGER PROTEIN"/>
    <property type="match status" value="1"/>
</dbReference>
<keyword evidence="5" id="KW-0479">Metal-binding</keyword>
<evidence type="ECO:0000256" key="5">
    <source>
        <dbReference type="ARBA" id="ARBA00022723"/>
    </source>
</evidence>
<dbReference type="HOGENOM" id="CLU_683550_0_0_1"/>
<gene>
    <name evidence="13" type="primary">Piso0_004924</name>
    <name evidence="13" type="ORF">GNLVRS01_PISO0N04083g</name>
</gene>
<dbReference type="Proteomes" id="UP000005222">
    <property type="component" value="Chromosome N"/>
</dbReference>
<dbReference type="UniPathway" id="UPA00143"/>
<evidence type="ECO:0000256" key="2">
    <source>
        <dbReference type="ARBA" id="ARBA00004906"/>
    </source>
</evidence>
<dbReference type="AlphaFoldDB" id="G8Y0T2"/>
<evidence type="ECO:0000256" key="6">
    <source>
        <dbReference type="ARBA" id="ARBA00022771"/>
    </source>
</evidence>
<feature type="transmembrane region" description="Helical" evidence="11">
    <location>
        <begin position="278"/>
        <end position="303"/>
    </location>
</feature>
<dbReference type="OMA" id="LYFYTFP"/>
<evidence type="ECO:0000256" key="1">
    <source>
        <dbReference type="ARBA" id="ARBA00004127"/>
    </source>
</evidence>
<dbReference type="PROSITE" id="PS50089">
    <property type="entry name" value="ZF_RING_2"/>
    <property type="match status" value="1"/>
</dbReference>
<accession>G8Y0T2</accession>
<dbReference type="GO" id="GO:0043161">
    <property type="term" value="P:proteasome-mediated ubiquitin-dependent protein catabolic process"/>
    <property type="evidence" value="ECO:0007669"/>
    <property type="project" value="TreeGrafter"/>
</dbReference>
<name>G8Y0T2_PICSO</name>
<evidence type="ECO:0000256" key="9">
    <source>
        <dbReference type="ARBA" id="ARBA00023136"/>
    </source>
</evidence>
<dbReference type="InterPro" id="IPR013083">
    <property type="entry name" value="Znf_RING/FYVE/PHD"/>
</dbReference>
<evidence type="ECO:0000259" key="12">
    <source>
        <dbReference type="PROSITE" id="PS50089"/>
    </source>
</evidence>
<feature type="transmembrane region" description="Helical" evidence="11">
    <location>
        <begin position="221"/>
        <end position="245"/>
    </location>
</feature>
<feature type="domain" description="RING-type" evidence="12">
    <location>
        <begin position="352"/>
        <end position="400"/>
    </location>
</feature>
<dbReference type="InterPro" id="IPR001841">
    <property type="entry name" value="Znf_RING"/>
</dbReference>
<keyword evidence="14" id="KW-1185">Reference proteome</keyword>